<dbReference type="AlphaFoldDB" id="A0A1M4UKK6"/>
<dbReference type="STRING" id="1121884.SAMN02745131_00693"/>
<feature type="domain" description="Phosphatidic acid phosphatase type 2/haloperoxidase" evidence="2">
    <location>
        <begin position="58"/>
        <end position="176"/>
    </location>
</feature>
<dbReference type="Gene3D" id="1.20.144.10">
    <property type="entry name" value="Phosphatidic acid phosphatase type 2/haloperoxidase"/>
    <property type="match status" value="1"/>
</dbReference>
<dbReference type="SUPFAM" id="SSF48317">
    <property type="entry name" value="Acid phosphatase/Vanadium-dependent haloperoxidase"/>
    <property type="match status" value="1"/>
</dbReference>
<evidence type="ECO:0000313" key="3">
    <source>
        <dbReference type="EMBL" id="SHE57302.1"/>
    </source>
</evidence>
<organism evidence="3 4">
    <name type="scientific">Flavisolibacter ginsengisoli DSM 18119</name>
    <dbReference type="NCBI Taxonomy" id="1121884"/>
    <lineage>
        <taxon>Bacteria</taxon>
        <taxon>Pseudomonadati</taxon>
        <taxon>Bacteroidota</taxon>
        <taxon>Chitinophagia</taxon>
        <taxon>Chitinophagales</taxon>
        <taxon>Chitinophagaceae</taxon>
        <taxon>Flavisolibacter</taxon>
    </lineage>
</organism>
<keyword evidence="1" id="KW-1133">Transmembrane helix</keyword>
<dbReference type="EMBL" id="FQUU01000002">
    <property type="protein sequence ID" value="SHE57302.1"/>
    <property type="molecule type" value="Genomic_DNA"/>
</dbReference>
<evidence type="ECO:0000259" key="2">
    <source>
        <dbReference type="SMART" id="SM00014"/>
    </source>
</evidence>
<dbReference type="OrthoDB" id="9789113at2"/>
<protein>
    <submittedName>
        <fullName evidence="3">Undecaprenyl-diphosphatase</fullName>
    </submittedName>
</protein>
<dbReference type="InterPro" id="IPR000326">
    <property type="entry name" value="PAP2/HPO"/>
</dbReference>
<feature type="transmembrane region" description="Helical" evidence="1">
    <location>
        <begin position="159"/>
        <end position="179"/>
    </location>
</feature>
<gene>
    <name evidence="3" type="ORF">SAMN02745131_00693</name>
</gene>
<reference evidence="3 4" key="1">
    <citation type="submission" date="2016-11" db="EMBL/GenBank/DDBJ databases">
        <authorList>
            <person name="Jaros S."/>
            <person name="Januszkiewicz K."/>
            <person name="Wedrychowicz H."/>
        </authorList>
    </citation>
    <scope>NUCLEOTIDE SEQUENCE [LARGE SCALE GENOMIC DNA]</scope>
    <source>
        <strain evidence="3 4">DSM 18119</strain>
    </source>
</reference>
<dbReference type="PANTHER" id="PTHR14969:SF13">
    <property type="entry name" value="AT30094P"/>
    <property type="match status" value="1"/>
</dbReference>
<evidence type="ECO:0000256" key="1">
    <source>
        <dbReference type="SAM" id="Phobius"/>
    </source>
</evidence>
<dbReference type="Proteomes" id="UP000184048">
    <property type="component" value="Unassembled WGS sequence"/>
</dbReference>
<dbReference type="PANTHER" id="PTHR14969">
    <property type="entry name" value="SPHINGOSINE-1-PHOSPHATE PHOSPHOHYDROLASE"/>
    <property type="match status" value="1"/>
</dbReference>
<proteinExistence type="predicted"/>
<feature type="transmembrane region" description="Helical" evidence="1">
    <location>
        <begin position="34"/>
        <end position="52"/>
    </location>
</feature>
<feature type="transmembrane region" description="Helical" evidence="1">
    <location>
        <begin position="135"/>
        <end position="153"/>
    </location>
</feature>
<dbReference type="InterPro" id="IPR036938">
    <property type="entry name" value="PAP2/HPO_sf"/>
</dbReference>
<name>A0A1M4UKK6_9BACT</name>
<dbReference type="RefSeq" id="WP_072833836.1">
    <property type="nucleotide sequence ID" value="NZ_FQUU01000002.1"/>
</dbReference>
<dbReference type="SMART" id="SM00014">
    <property type="entry name" value="acidPPc"/>
    <property type="match status" value="1"/>
</dbReference>
<accession>A0A1M4UKK6</accession>
<dbReference type="GO" id="GO:0042392">
    <property type="term" value="F:sphingosine-1-phosphate phosphatase activity"/>
    <property type="evidence" value="ECO:0007669"/>
    <property type="project" value="TreeGrafter"/>
</dbReference>
<feature type="transmembrane region" description="Helical" evidence="1">
    <location>
        <begin position="58"/>
        <end position="77"/>
    </location>
</feature>
<dbReference type="Pfam" id="PF01569">
    <property type="entry name" value="PAP2"/>
    <property type="match status" value="1"/>
</dbReference>
<keyword evidence="4" id="KW-1185">Reference proteome</keyword>
<keyword evidence="1" id="KW-0472">Membrane</keyword>
<keyword evidence="1" id="KW-0812">Transmembrane</keyword>
<sequence>MQKVFEADRYLFQLVNNKWSNPYFDTLMPLVRNANFWIPLYLFLLVFALFNIPKSGWFILFVVCTAALTDVLSSHIIKNHIFRLRPCQDPSLIGTIRVLASYCPQSSSFTSSHAANHFGLATFASVTLYRYAGKWIYLTYLWAFLIIYAQLYVGVHYPIDVFCGALLGVMAGLLTAWIYQKKWAGPNLDNQI</sequence>
<evidence type="ECO:0000313" key="4">
    <source>
        <dbReference type="Proteomes" id="UP000184048"/>
    </source>
</evidence>